<evidence type="ECO:0000313" key="2">
    <source>
        <dbReference type="Proteomes" id="UP000026960"/>
    </source>
</evidence>
<dbReference type="PANTHER" id="PTHR36482">
    <property type="entry name" value="OSJNBA0024J22.15 PROTEIN"/>
    <property type="match status" value="1"/>
</dbReference>
<dbReference type="PANTHER" id="PTHR36482:SF6">
    <property type="entry name" value="JASMONATE-INDUCED PROTEIN HOMOLOG"/>
    <property type="match status" value="1"/>
</dbReference>
<proteinExistence type="predicted"/>
<evidence type="ECO:0000313" key="1">
    <source>
        <dbReference type="EnsemblPlants" id="OBART11G20220.1"/>
    </source>
</evidence>
<name>A0A0D3HP40_9ORYZ</name>
<accession>A0A0D3HP40</accession>
<reference evidence="1" key="2">
    <citation type="submission" date="2015-03" db="UniProtKB">
        <authorList>
            <consortium name="EnsemblPlants"/>
        </authorList>
    </citation>
    <scope>IDENTIFICATION</scope>
</reference>
<reference evidence="1" key="1">
    <citation type="journal article" date="2009" name="Rice">
        <title>De Novo Next Generation Sequencing of Plant Genomes.</title>
        <authorList>
            <person name="Rounsley S."/>
            <person name="Marri P.R."/>
            <person name="Yu Y."/>
            <person name="He R."/>
            <person name="Sisneros N."/>
            <person name="Goicoechea J.L."/>
            <person name="Lee S.J."/>
            <person name="Angelova A."/>
            <person name="Kudrna D."/>
            <person name="Luo M."/>
            <person name="Affourtit J."/>
            <person name="Desany B."/>
            <person name="Knight J."/>
            <person name="Niazi F."/>
            <person name="Egholm M."/>
            <person name="Wing R.A."/>
        </authorList>
    </citation>
    <scope>NUCLEOTIDE SEQUENCE [LARGE SCALE GENOMIC DNA]</scope>
    <source>
        <strain evidence="1">cv. IRGC 105608</strain>
    </source>
</reference>
<dbReference type="InterPro" id="IPR053085">
    <property type="entry name" value="Jasmonate-induced_protein"/>
</dbReference>
<sequence>MATIESERNEELSSEQKARLDEVIKQAELSLQSDEELFNQSLAVAAEKEYIDHKAAAAANLLGNNYIVVAGGLVNNTINGSLTTATDIQHQYAGSVLIDYPNPLDPGSGNFSMGGNGSVEAAVLYFGTNRNRDQDCAWLLGFRVPQMEVYVVCGPITNFNNLDWGEIKINIERGGKSGSYYDKNTGTQIYASLASDPKTSRYFVTAYFY</sequence>
<dbReference type="AlphaFoldDB" id="A0A0D3HP40"/>
<dbReference type="PaxDb" id="65489-OBART11G20220.1"/>
<keyword evidence="2" id="KW-1185">Reference proteome</keyword>
<organism evidence="1">
    <name type="scientific">Oryza barthii</name>
    <dbReference type="NCBI Taxonomy" id="65489"/>
    <lineage>
        <taxon>Eukaryota</taxon>
        <taxon>Viridiplantae</taxon>
        <taxon>Streptophyta</taxon>
        <taxon>Embryophyta</taxon>
        <taxon>Tracheophyta</taxon>
        <taxon>Spermatophyta</taxon>
        <taxon>Magnoliopsida</taxon>
        <taxon>Liliopsida</taxon>
        <taxon>Poales</taxon>
        <taxon>Poaceae</taxon>
        <taxon>BOP clade</taxon>
        <taxon>Oryzoideae</taxon>
        <taxon>Oryzeae</taxon>
        <taxon>Oryzinae</taxon>
        <taxon>Oryza</taxon>
    </lineage>
</organism>
<dbReference type="HOGENOM" id="CLU_1322767_0_0_1"/>
<dbReference type="Gramene" id="OBART11G20220.1">
    <property type="protein sequence ID" value="OBART11G20220.1"/>
    <property type="gene ID" value="OBART11G20220"/>
</dbReference>
<dbReference type="EnsemblPlants" id="OBART11G20220.1">
    <property type="protein sequence ID" value="OBART11G20220.1"/>
    <property type="gene ID" value="OBART11G20220"/>
</dbReference>
<protein>
    <submittedName>
        <fullName evidence="1">Uncharacterized protein</fullName>
    </submittedName>
</protein>
<dbReference type="Proteomes" id="UP000026960">
    <property type="component" value="Chromosome 11"/>
</dbReference>